<dbReference type="PROSITE" id="PS51762">
    <property type="entry name" value="GH16_2"/>
    <property type="match status" value="1"/>
</dbReference>
<dbReference type="PANTHER" id="PTHR10963">
    <property type="entry name" value="GLYCOSYL HYDROLASE-RELATED"/>
    <property type="match status" value="1"/>
</dbReference>
<evidence type="ECO:0000256" key="1">
    <source>
        <dbReference type="ARBA" id="ARBA00006865"/>
    </source>
</evidence>
<sequence length="375" mass="42595">MLILVTSLILLISKGAYCQNYSLVFEDNFDILDFNNWVHEVTCWGGGNGEFQVYTDDTENSYVKNGLLYIRPTLLENNINPLTGQPFGVDFLYGGTLDLIAMYEQCTQKDNNGCLREGWFGITPPVASARLRSKRRFNFQFGKVEVVAKMPVGDWLWPAIWFLPEYLVYGGWPRSGEIDLVEARGNRDLLTTDMNSIGIDHAGATLHWGPQWDDNKSWLTSGSQTNTQNNYGDFFHTYGMEWDTNGMRFTIDNSTLLQVPNPPIDQNPGWQGFWEYGRQNGGWWSTTTNPWASGTNMAPFDQHFHMILNVAVGGTNGYFPDGVIVNGGIHNKPWNNGDSDADVRFYNAVNDWFPTWEGENSAMQIDSIKVWQRTL</sequence>
<accession>A0A8J1UFI0</accession>
<gene>
    <name evidence="2" type="ORF">OFUS_LOCUS7422</name>
</gene>
<evidence type="ECO:0000313" key="3">
    <source>
        <dbReference type="Proteomes" id="UP000749559"/>
    </source>
</evidence>
<dbReference type="PANTHER" id="PTHR10963:SF55">
    <property type="entry name" value="GLYCOSIDE HYDROLASE FAMILY 16 PROTEIN"/>
    <property type="match status" value="1"/>
</dbReference>
<dbReference type="Gene3D" id="2.60.120.200">
    <property type="match status" value="1"/>
</dbReference>
<dbReference type="EMBL" id="CAIIXF020000004">
    <property type="protein sequence ID" value="CAH1780776.1"/>
    <property type="molecule type" value="Genomic_DNA"/>
</dbReference>
<dbReference type="GO" id="GO:0004553">
    <property type="term" value="F:hydrolase activity, hydrolyzing O-glycosyl compounds"/>
    <property type="evidence" value="ECO:0007669"/>
    <property type="project" value="InterPro"/>
</dbReference>
<dbReference type="InterPro" id="IPR000757">
    <property type="entry name" value="Beta-glucanase-like"/>
</dbReference>
<dbReference type="SUPFAM" id="SSF49899">
    <property type="entry name" value="Concanavalin A-like lectins/glucanases"/>
    <property type="match status" value="1"/>
</dbReference>
<reference evidence="2" key="1">
    <citation type="submission" date="2022-03" db="EMBL/GenBank/DDBJ databases">
        <authorList>
            <person name="Martin C."/>
        </authorList>
    </citation>
    <scope>NUCLEOTIDE SEQUENCE</scope>
</reference>
<comment type="caution">
    <text evidence="2">The sequence shown here is derived from an EMBL/GenBank/DDBJ whole genome shotgun (WGS) entry which is preliminary data.</text>
</comment>
<comment type="similarity">
    <text evidence="1">Belongs to the glycosyl hydrolase 16 family.</text>
</comment>
<dbReference type="InterPro" id="IPR013320">
    <property type="entry name" value="ConA-like_dom_sf"/>
</dbReference>
<dbReference type="InterPro" id="IPR050546">
    <property type="entry name" value="Glycosyl_Hydrlase_16"/>
</dbReference>
<keyword evidence="3" id="KW-1185">Reference proteome</keyword>
<dbReference type="GO" id="GO:0005975">
    <property type="term" value="P:carbohydrate metabolic process"/>
    <property type="evidence" value="ECO:0007669"/>
    <property type="project" value="InterPro"/>
</dbReference>
<dbReference type="Proteomes" id="UP000749559">
    <property type="component" value="Unassembled WGS sequence"/>
</dbReference>
<dbReference type="OrthoDB" id="4781at2759"/>
<organism evidence="2 3">
    <name type="scientific">Owenia fusiformis</name>
    <name type="common">Polychaete worm</name>
    <dbReference type="NCBI Taxonomy" id="6347"/>
    <lineage>
        <taxon>Eukaryota</taxon>
        <taxon>Metazoa</taxon>
        <taxon>Spiralia</taxon>
        <taxon>Lophotrochozoa</taxon>
        <taxon>Annelida</taxon>
        <taxon>Polychaeta</taxon>
        <taxon>Sedentaria</taxon>
        <taxon>Canalipalpata</taxon>
        <taxon>Sabellida</taxon>
        <taxon>Oweniida</taxon>
        <taxon>Oweniidae</taxon>
        <taxon>Owenia</taxon>
    </lineage>
</organism>
<protein>
    <submittedName>
        <fullName evidence="2">Uncharacterized protein</fullName>
    </submittedName>
</protein>
<dbReference type="AlphaFoldDB" id="A0A8J1UFI0"/>
<name>A0A8J1UFI0_OWEFU</name>
<evidence type="ECO:0000313" key="2">
    <source>
        <dbReference type="EMBL" id="CAH1780776.1"/>
    </source>
</evidence>
<proteinExistence type="inferred from homology"/>
<dbReference type="Pfam" id="PF00722">
    <property type="entry name" value="Glyco_hydro_16"/>
    <property type="match status" value="1"/>
</dbReference>